<protein>
    <submittedName>
        <fullName evidence="1">Uncharacterized protein</fullName>
    </submittedName>
</protein>
<evidence type="ECO:0000313" key="1">
    <source>
        <dbReference type="EMBL" id="GAO41869.1"/>
    </source>
</evidence>
<name>A0A0E9MWC2_9BACT</name>
<accession>A0A0E9MWC2</accession>
<reference evidence="1 2" key="1">
    <citation type="submission" date="2015-04" db="EMBL/GenBank/DDBJ databases">
        <title>Whole genome shotgun sequence of Flavihumibacter petaseus NBRC 106054.</title>
        <authorList>
            <person name="Miyazawa S."/>
            <person name="Hosoyama A."/>
            <person name="Hashimoto M."/>
            <person name="Noguchi M."/>
            <person name="Tsuchikane K."/>
            <person name="Ohji S."/>
            <person name="Yamazoe A."/>
            <person name="Ichikawa N."/>
            <person name="Kimura A."/>
            <person name="Fujita N."/>
        </authorList>
    </citation>
    <scope>NUCLEOTIDE SEQUENCE [LARGE SCALE GENOMIC DNA]</scope>
    <source>
        <strain evidence="1 2">NBRC 106054</strain>
    </source>
</reference>
<dbReference type="Proteomes" id="UP000033121">
    <property type="component" value="Unassembled WGS sequence"/>
</dbReference>
<organism evidence="1 2">
    <name type="scientific">Flavihumibacter petaseus NBRC 106054</name>
    <dbReference type="NCBI Taxonomy" id="1220578"/>
    <lineage>
        <taxon>Bacteria</taxon>
        <taxon>Pseudomonadati</taxon>
        <taxon>Bacteroidota</taxon>
        <taxon>Chitinophagia</taxon>
        <taxon>Chitinophagales</taxon>
        <taxon>Chitinophagaceae</taxon>
        <taxon>Flavihumibacter</taxon>
    </lineage>
</organism>
<evidence type="ECO:0000313" key="2">
    <source>
        <dbReference type="Proteomes" id="UP000033121"/>
    </source>
</evidence>
<dbReference type="STRING" id="1220578.FPE01S_01_08840"/>
<comment type="caution">
    <text evidence="1">The sequence shown here is derived from an EMBL/GenBank/DDBJ whole genome shotgun (WGS) entry which is preliminary data.</text>
</comment>
<dbReference type="EMBL" id="BBWV01000001">
    <property type="protein sequence ID" value="GAO41869.1"/>
    <property type="molecule type" value="Genomic_DNA"/>
</dbReference>
<sequence>MAEDLWKKLGITEQQGMEKVRNSFLNGYLEYYGIKNLKSIAAGDRAAVTSDLLQYAKKFSQSADLKKAYGDLRENSKPVAPVKKDKSEEEIRKEQIAELETSVKNSEETIKKMPDMEKVMRPTIDLLKQTIEDYKKPGNTMIKGMYQYQQMENDQRQKQYEEDVRTWEEEYPEKFELRLKSYLTKYLELAKTVDFSAKLEEKYGKKRFVNPQYEGKSSDWKMIFRAGPEVQSTALPFAEQWLKELK</sequence>
<dbReference type="AlphaFoldDB" id="A0A0E9MWC2"/>
<proteinExistence type="predicted"/>
<gene>
    <name evidence="1" type="ORF">FPE01S_01_08840</name>
</gene>
<keyword evidence="2" id="KW-1185">Reference proteome</keyword>